<keyword evidence="1" id="KW-0732">Signal</keyword>
<dbReference type="EMBL" id="JANBTX010000003">
    <property type="protein sequence ID" value="KAJ2691138.1"/>
    <property type="molecule type" value="Genomic_DNA"/>
</dbReference>
<dbReference type="AlphaFoldDB" id="A0A9W8L7P5"/>
<comment type="caution">
    <text evidence="2">The sequence shown here is derived from an EMBL/GenBank/DDBJ whole genome shotgun (WGS) entry which is preliminary data.</text>
</comment>
<keyword evidence="3" id="KW-1185">Reference proteome</keyword>
<sequence>MQSFTLAIASIAAVALADKPAGYATPYAPAPAAYAPAPVQAYAAPVTVIQNAATAEPTVTVTVTNGASSKVFSLGAAALAGTLAFASFM</sequence>
<protein>
    <submittedName>
        <fullName evidence="2">Uncharacterized protein</fullName>
    </submittedName>
</protein>
<accession>A0A9W8L7P5</accession>
<evidence type="ECO:0000313" key="3">
    <source>
        <dbReference type="Proteomes" id="UP001151516"/>
    </source>
</evidence>
<feature type="signal peptide" evidence="1">
    <location>
        <begin position="1"/>
        <end position="17"/>
    </location>
</feature>
<organism evidence="2 3">
    <name type="scientific">Coemansia spiralis</name>
    <dbReference type="NCBI Taxonomy" id="417178"/>
    <lineage>
        <taxon>Eukaryota</taxon>
        <taxon>Fungi</taxon>
        <taxon>Fungi incertae sedis</taxon>
        <taxon>Zoopagomycota</taxon>
        <taxon>Kickxellomycotina</taxon>
        <taxon>Kickxellomycetes</taxon>
        <taxon>Kickxellales</taxon>
        <taxon>Kickxellaceae</taxon>
        <taxon>Coemansia</taxon>
    </lineage>
</organism>
<proteinExistence type="predicted"/>
<evidence type="ECO:0000256" key="1">
    <source>
        <dbReference type="SAM" id="SignalP"/>
    </source>
</evidence>
<feature type="chain" id="PRO_5040922313" evidence="1">
    <location>
        <begin position="18"/>
        <end position="89"/>
    </location>
</feature>
<dbReference type="Proteomes" id="UP001151516">
    <property type="component" value="Unassembled WGS sequence"/>
</dbReference>
<name>A0A9W8L7P5_9FUNG</name>
<evidence type="ECO:0000313" key="2">
    <source>
        <dbReference type="EMBL" id="KAJ2691138.1"/>
    </source>
</evidence>
<gene>
    <name evidence="2" type="ORF">IWW39_000198</name>
</gene>
<reference evidence="2" key="1">
    <citation type="submission" date="2022-07" db="EMBL/GenBank/DDBJ databases">
        <title>Phylogenomic reconstructions and comparative analyses of Kickxellomycotina fungi.</title>
        <authorList>
            <person name="Reynolds N.K."/>
            <person name="Stajich J.E."/>
            <person name="Barry K."/>
            <person name="Grigoriev I.V."/>
            <person name="Crous P."/>
            <person name="Smith M.E."/>
        </authorList>
    </citation>
    <scope>NUCLEOTIDE SEQUENCE</scope>
    <source>
        <strain evidence="2">CBS 109367</strain>
    </source>
</reference>